<comment type="function">
    <text evidence="8">Toxic component of a toxin-antitoxin (TA) system. An RNase.</text>
</comment>
<keyword evidence="8" id="KW-0800">Toxin</keyword>
<accession>A0A9X0WJS6</accession>
<reference evidence="10 11" key="1">
    <citation type="journal article" date="2020" name="Microorganisms">
        <title>Osmotic Adaptation and Compatible Solute Biosynthesis of Phototrophic Bacteria as Revealed from Genome Analyses.</title>
        <authorList>
            <person name="Imhoff J.F."/>
            <person name="Rahn T."/>
            <person name="Kunzel S."/>
            <person name="Keller A."/>
            <person name="Neulinger S.C."/>
        </authorList>
    </citation>
    <scope>NUCLEOTIDE SEQUENCE [LARGE SCALE GENOMIC DNA]</scope>
    <source>
        <strain evidence="10 11">DSM 21303</strain>
    </source>
</reference>
<keyword evidence="4 8" id="KW-0479">Metal-binding</keyword>
<dbReference type="InterPro" id="IPR050556">
    <property type="entry name" value="Type_II_TA_system_RNase"/>
</dbReference>
<evidence type="ECO:0000259" key="9">
    <source>
        <dbReference type="Pfam" id="PF01850"/>
    </source>
</evidence>
<evidence type="ECO:0000256" key="1">
    <source>
        <dbReference type="ARBA" id="ARBA00001946"/>
    </source>
</evidence>
<comment type="cofactor">
    <cofactor evidence="1 8">
        <name>Mg(2+)</name>
        <dbReference type="ChEBI" id="CHEBI:18420"/>
    </cofactor>
</comment>
<feature type="domain" description="PIN" evidence="9">
    <location>
        <begin position="2"/>
        <end position="122"/>
    </location>
</feature>
<evidence type="ECO:0000256" key="6">
    <source>
        <dbReference type="ARBA" id="ARBA00022842"/>
    </source>
</evidence>
<evidence type="ECO:0000256" key="3">
    <source>
        <dbReference type="ARBA" id="ARBA00022722"/>
    </source>
</evidence>
<evidence type="ECO:0000313" key="11">
    <source>
        <dbReference type="Proteomes" id="UP001138802"/>
    </source>
</evidence>
<evidence type="ECO:0000256" key="2">
    <source>
        <dbReference type="ARBA" id="ARBA00022649"/>
    </source>
</evidence>
<keyword evidence="2 8" id="KW-1277">Toxin-antitoxin system</keyword>
<keyword evidence="5 8" id="KW-0378">Hydrolase</keyword>
<keyword evidence="3 8" id="KW-0540">Nuclease</keyword>
<dbReference type="PANTHER" id="PTHR33653">
    <property type="entry name" value="RIBONUCLEASE VAPC2"/>
    <property type="match status" value="1"/>
</dbReference>
<proteinExistence type="inferred from homology"/>
<dbReference type="GO" id="GO:0016787">
    <property type="term" value="F:hydrolase activity"/>
    <property type="evidence" value="ECO:0007669"/>
    <property type="project" value="UniProtKB-KW"/>
</dbReference>
<evidence type="ECO:0000256" key="8">
    <source>
        <dbReference type="HAMAP-Rule" id="MF_00265"/>
    </source>
</evidence>
<evidence type="ECO:0000313" key="10">
    <source>
        <dbReference type="EMBL" id="MBK1645878.1"/>
    </source>
</evidence>
<feature type="binding site" evidence="8">
    <location>
        <position position="5"/>
    </location>
    <ligand>
        <name>Mg(2+)</name>
        <dbReference type="ChEBI" id="CHEBI:18420"/>
    </ligand>
</feature>
<dbReference type="EMBL" id="NRSD01000016">
    <property type="protein sequence ID" value="MBK1645878.1"/>
    <property type="molecule type" value="Genomic_DNA"/>
</dbReference>
<dbReference type="AlphaFoldDB" id="A0A9X0WJS6"/>
<dbReference type="Pfam" id="PF01850">
    <property type="entry name" value="PIN"/>
    <property type="match status" value="1"/>
</dbReference>
<dbReference type="InterPro" id="IPR029060">
    <property type="entry name" value="PIN-like_dom_sf"/>
</dbReference>
<name>A0A9X0WJS6_9GAMM</name>
<dbReference type="EC" id="3.1.-.-" evidence="8"/>
<dbReference type="CDD" id="cd18746">
    <property type="entry name" value="PIN_VapC4-5_FitB-like"/>
    <property type="match status" value="1"/>
</dbReference>
<evidence type="ECO:0000256" key="4">
    <source>
        <dbReference type="ARBA" id="ARBA00022723"/>
    </source>
</evidence>
<dbReference type="SUPFAM" id="SSF88723">
    <property type="entry name" value="PIN domain-like"/>
    <property type="match status" value="1"/>
</dbReference>
<feature type="binding site" evidence="8">
    <location>
        <position position="104"/>
    </location>
    <ligand>
        <name>Mg(2+)</name>
        <dbReference type="ChEBI" id="CHEBI:18420"/>
    </ligand>
</feature>
<protein>
    <recommendedName>
        <fullName evidence="8">Ribonuclease VapC</fullName>
        <shortName evidence="8">RNase VapC</shortName>
        <ecNumber evidence="8">3.1.-.-</ecNumber>
    </recommendedName>
    <alternativeName>
        <fullName evidence="8">Toxin VapC</fullName>
    </alternativeName>
</protein>
<evidence type="ECO:0000256" key="5">
    <source>
        <dbReference type="ARBA" id="ARBA00022801"/>
    </source>
</evidence>
<dbReference type="GO" id="GO:0000287">
    <property type="term" value="F:magnesium ion binding"/>
    <property type="evidence" value="ECO:0007669"/>
    <property type="project" value="UniProtKB-UniRule"/>
</dbReference>
<dbReference type="GO" id="GO:0004540">
    <property type="term" value="F:RNA nuclease activity"/>
    <property type="evidence" value="ECO:0007669"/>
    <property type="project" value="InterPro"/>
</dbReference>
<keyword evidence="11" id="KW-1185">Reference proteome</keyword>
<sequence>MYLVDTNVISEARKGVRANPGVRTFFAAAIADRARLYLSAVTVGELRRGVELIRHRGDQTQAGLLEVWLTTVLGDYGDQILPLDIDVAQVWGRLRVPHPEHAIDKQLAATALIYDLTLVTRNVADFAGIDLRLLNPFSP</sequence>
<dbReference type="Proteomes" id="UP001138802">
    <property type="component" value="Unassembled WGS sequence"/>
</dbReference>
<dbReference type="InterPro" id="IPR002716">
    <property type="entry name" value="PIN_dom"/>
</dbReference>
<evidence type="ECO:0000256" key="7">
    <source>
        <dbReference type="ARBA" id="ARBA00038093"/>
    </source>
</evidence>
<gene>
    <name evidence="8" type="primary">vapC</name>
    <name evidence="10" type="ORF">CKO25_14725</name>
</gene>
<organism evidence="10 11">
    <name type="scientific">Thiocapsa imhoffii</name>
    <dbReference type="NCBI Taxonomy" id="382777"/>
    <lineage>
        <taxon>Bacteria</taxon>
        <taxon>Pseudomonadati</taxon>
        <taxon>Pseudomonadota</taxon>
        <taxon>Gammaproteobacteria</taxon>
        <taxon>Chromatiales</taxon>
        <taxon>Chromatiaceae</taxon>
        <taxon>Thiocapsa</taxon>
    </lineage>
</organism>
<dbReference type="InterPro" id="IPR022907">
    <property type="entry name" value="VapC_family"/>
</dbReference>
<comment type="similarity">
    <text evidence="7 8">Belongs to the PINc/VapC protein family.</text>
</comment>
<dbReference type="PANTHER" id="PTHR33653:SF1">
    <property type="entry name" value="RIBONUCLEASE VAPC2"/>
    <property type="match status" value="1"/>
</dbReference>
<comment type="caution">
    <text evidence="10">The sequence shown here is derived from an EMBL/GenBank/DDBJ whole genome shotgun (WGS) entry which is preliminary data.</text>
</comment>
<dbReference type="Gene3D" id="3.40.50.1010">
    <property type="entry name" value="5'-nuclease"/>
    <property type="match status" value="1"/>
</dbReference>
<dbReference type="HAMAP" id="MF_00265">
    <property type="entry name" value="VapC_Nob1"/>
    <property type="match status" value="1"/>
</dbReference>
<keyword evidence="6 8" id="KW-0460">Magnesium</keyword>
<dbReference type="GO" id="GO:0090729">
    <property type="term" value="F:toxin activity"/>
    <property type="evidence" value="ECO:0007669"/>
    <property type="project" value="UniProtKB-KW"/>
</dbReference>